<name>L7UB32_MYXSD</name>
<sequence>MRRFEGRSILITGAGSGLGRAAAMRLASEGGRVSCVDVNEAGAAETASAIRDQGGEAVAVWCDVSDPDAVNRAVEGILRRCGALHVLANVAGIGGFRRTAEVTLEEWSRVLAVNLTGTFLMCQRALPALLETRGVIINTASVAGLKSHPYCAAYCASKGGVVMLTKALAVEYARKGVRINCLCPGGVETPLLARFQPPEGVHPAAFARIAPLERYGQPEEVAGTLAFLASDDASYINGATVAVDGGMSA</sequence>
<dbReference type="AlphaFoldDB" id="L7UB32"/>
<dbReference type="PRINTS" id="PR00080">
    <property type="entry name" value="SDRFAMILY"/>
</dbReference>
<dbReference type="SUPFAM" id="SSF51735">
    <property type="entry name" value="NAD(P)-binding Rossmann-fold domains"/>
    <property type="match status" value="1"/>
</dbReference>
<dbReference type="PANTHER" id="PTHR42760">
    <property type="entry name" value="SHORT-CHAIN DEHYDROGENASES/REDUCTASES FAMILY MEMBER"/>
    <property type="match status" value="1"/>
</dbReference>
<dbReference type="PRINTS" id="PR00081">
    <property type="entry name" value="GDHRDH"/>
</dbReference>
<dbReference type="RefSeq" id="WP_015350372.1">
    <property type="nucleotide sequence ID" value="NC_020126.1"/>
</dbReference>
<dbReference type="InterPro" id="IPR036291">
    <property type="entry name" value="NAD(P)-bd_dom_sf"/>
</dbReference>
<evidence type="ECO:0000256" key="1">
    <source>
        <dbReference type="ARBA" id="ARBA00006484"/>
    </source>
</evidence>
<dbReference type="PATRIC" id="fig|1278073.3.peg.4897"/>
<dbReference type="Pfam" id="PF13561">
    <property type="entry name" value="adh_short_C2"/>
    <property type="match status" value="1"/>
</dbReference>
<gene>
    <name evidence="2" type="ordered locus">MYSTI_04826</name>
</gene>
<dbReference type="InterPro" id="IPR002347">
    <property type="entry name" value="SDR_fam"/>
</dbReference>
<dbReference type="Gene3D" id="3.40.50.720">
    <property type="entry name" value="NAD(P)-binding Rossmann-like Domain"/>
    <property type="match status" value="1"/>
</dbReference>
<organism evidence="2 3">
    <name type="scientific">Myxococcus stipitatus (strain DSM 14675 / JCM 12634 / Mx s8)</name>
    <dbReference type="NCBI Taxonomy" id="1278073"/>
    <lineage>
        <taxon>Bacteria</taxon>
        <taxon>Pseudomonadati</taxon>
        <taxon>Myxococcota</taxon>
        <taxon>Myxococcia</taxon>
        <taxon>Myxococcales</taxon>
        <taxon>Cystobacterineae</taxon>
        <taxon>Myxococcaceae</taxon>
        <taxon>Myxococcus</taxon>
    </lineage>
</organism>
<dbReference type="eggNOG" id="COG1028">
    <property type="taxonomic scope" value="Bacteria"/>
</dbReference>
<evidence type="ECO:0000313" key="3">
    <source>
        <dbReference type="Proteomes" id="UP000011131"/>
    </source>
</evidence>
<dbReference type="HOGENOM" id="CLU_010194_2_10_7"/>
<dbReference type="GO" id="GO:0030497">
    <property type="term" value="P:fatty acid elongation"/>
    <property type="evidence" value="ECO:0007669"/>
    <property type="project" value="TreeGrafter"/>
</dbReference>
<keyword evidence="3" id="KW-1185">Reference proteome</keyword>
<dbReference type="CDD" id="cd05233">
    <property type="entry name" value="SDR_c"/>
    <property type="match status" value="1"/>
</dbReference>
<dbReference type="Proteomes" id="UP000011131">
    <property type="component" value="Chromosome"/>
</dbReference>
<dbReference type="PROSITE" id="PS00061">
    <property type="entry name" value="ADH_SHORT"/>
    <property type="match status" value="1"/>
</dbReference>
<dbReference type="GO" id="GO:0016616">
    <property type="term" value="F:oxidoreductase activity, acting on the CH-OH group of donors, NAD or NADP as acceptor"/>
    <property type="evidence" value="ECO:0007669"/>
    <property type="project" value="TreeGrafter"/>
</dbReference>
<dbReference type="KEGG" id="msd:MYSTI_04826"/>
<dbReference type="InterPro" id="IPR020904">
    <property type="entry name" value="Sc_DH/Rdtase_CS"/>
</dbReference>
<dbReference type="OrthoDB" id="5354363at2"/>
<protein>
    <submittedName>
        <fullName evidence="2">3-oxoacyl-ACP reductase</fullName>
    </submittedName>
</protein>
<reference evidence="2 3" key="1">
    <citation type="journal article" date="2013" name="Genome Announc.">
        <title>Complete genome sequence of Myxococcus stipitatus strain DSM 14675, a fruiting myxobacterium.</title>
        <authorList>
            <person name="Huntley S."/>
            <person name="Kneip S."/>
            <person name="Treuner-Lange A."/>
            <person name="Sogaard-Andersen L."/>
        </authorList>
    </citation>
    <scope>NUCLEOTIDE SEQUENCE [LARGE SCALE GENOMIC DNA]</scope>
    <source>
        <strain evidence="3">DSM 14675 / JCM 12634 / Mx s8</strain>
    </source>
</reference>
<dbReference type="FunFam" id="3.40.50.720:FF:000084">
    <property type="entry name" value="Short-chain dehydrogenase reductase"/>
    <property type="match status" value="1"/>
</dbReference>
<proteinExistence type="inferred from homology"/>
<evidence type="ECO:0000313" key="2">
    <source>
        <dbReference type="EMBL" id="AGC46116.1"/>
    </source>
</evidence>
<dbReference type="NCBIfam" id="NF005559">
    <property type="entry name" value="PRK07231.1"/>
    <property type="match status" value="1"/>
</dbReference>
<comment type="similarity">
    <text evidence="1">Belongs to the short-chain dehydrogenases/reductases (SDR) family.</text>
</comment>
<dbReference type="PANTHER" id="PTHR42760:SF123">
    <property type="entry name" value="OXIDOREDUCTASE"/>
    <property type="match status" value="1"/>
</dbReference>
<accession>L7UB32</accession>
<dbReference type="EMBL" id="CP004025">
    <property type="protein sequence ID" value="AGC46116.1"/>
    <property type="molecule type" value="Genomic_DNA"/>
</dbReference>
<dbReference type="STRING" id="1278073.MYSTI_04826"/>